<dbReference type="Gene3D" id="2.40.30.10">
    <property type="entry name" value="Translation factors"/>
    <property type="match status" value="1"/>
</dbReference>
<dbReference type="RefSeq" id="WP_151142228.1">
    <property type="nucleotide sequence ID" value="NZ_WAGX01000004.1"/>
</dbReference>
<sequence length="407" mass="45357">MNKQEIIVIGAGAAGVMAAITAARNHAKVTILEHTQRFGKKLLATGNGRCNLTNLSQLPEHYRSDNHKFPMQVISQFNEKQTLQFFEEIGIYTKQKLGYVYPYSEQASAVLDLLKLELDRLHINIIYSVSIKEIKKKQRFQILTDTVTYTCDKVIMAMGSKAAPKTGSDGSGYALAKQIGHRIITPLPALVQLRCSGDYFKSLAGVRCEARLRLMIDKKVVVEDKGELQLTDYGISGIPTFQISRYAIRAVEKGKAVSVYIDFIPDKNEKEIISFLYSQIRHDPKKKMEDILIGLFNKKLVPVLLNQANLSGKSLGKELKEVQINRLIQKIKAFEVKVTSYNSFEQAQVCSGGVDTRELFPDTLESLKMPGIYLAGELLDVDGICGGYNLQWAWSSGYVAGKSASMS</sequence>
<name>A0A7V7QLX4_9FIRM</name>
<dbReference type="InterPro" id="IPR057661">
    <property type="entry name" value="RsdA/BaiN/AoA(So)_Rossmann"/>
</dbReference>
<dbReference type="InterPro" id="IPR023166">
    <property type="entry name" value="BaiN-like_dom_sf"/>
</dbReference>
<dbReference type="InterPro" id="IPR004792">
    <property type="entry name" value="BaiN-like"/>
</dbReference>
<organism evidence="6 7">
    <name type="scientific">Candidatus Galacturonatibacter soehngenii</name>
    <dbReference type="NCBI Taxonomy" id="2307010"/>
    <lineage>
        <taxon>Bacteria</taxon>
        <taxon>Bacillati</taxon>
        <taxon>Bacillota</taxon>
        <taxon>Clostridia</taxon>
        <taxon>Lachnospirales</taxon>
        <taxon>Lachnospiraceae</taxon>
        <taxon>Candidatus Galacturonatibacter</taxon>
    </lineage>
</organism>
<dbReference type="OrthoDB" id="9773233at2"/>
<accession>A0A7V7QLX4</accession>
<dbReference type="Pfam" id="PF03486">
    <property type="entry name" value="HI0933_like"/>
    <property type="match status" value="1"/>
</dbReference>
<dbReference type="InterPro" id="IPR055178">
    <property type="entry name" value="RsdA/BaiN/AoA(So)-like_dom"/>
</dbReference>
<reference evidence="6 7" key="2">
    <citation type="submission" date="2020-02" db="EMBL/GenBank/DDBJ databases">
        <title>Candidatus Galacturonibacter soehngenii shows hetero-acetogenic catabolism of galacturonic acid but lacks a canonical carbon monoxide dehydrogenase/acetyl-CoA synthase complex.</title>
        <authorList>
            <person name="Diender M."/>
            <person name="Stouten G.R."/>
            <person name="Petersen J.F."/>
            <person name="Nielsen P.H."/>
            <person name="Dueholm M.S."/>
            <person name="Pronk J.T."/>
            <person name="Van Loosdrecht M.C.M."/>
        </authorList>
    </citation>
    <scope>NUCLEOTIDE SEQUENCE [LARGE SCALE GENOMIC DNA]</scope>
    <source>
        <strain evidence="6">GalUA</strain>
    </source>
</reference>
<evidence type="ECO:0000259" key="5">
    <source>
        <dbReference type="Pfam" id="PF22780"/>
    </source>
</evidence>
<dbReference type="SUPFAM" id="SSF160996">
    <property type="entry name" value="HI0933 insert domain-like"/>
    <property type="match status" value="1"/>
</dbReference>
<comment type="caution">
    <text evidence="6">The sequence shown here is derived from an EMBL/GenBank/DDBJ whole genome shotgun (WGS) entry which is preliminary data.</text>
</comment>
<dbReference type="AlphaFoldDB" id="A0A7V7QLX4"/>
<dbReference type="Proteomes" id="UP000461768">
    <property type="component" value="Unassembled WGS sequence"/>
</dbReference>
<evidence type="ECO:0000313" key="7">
    <source>
        <dbReference type="Proteomes" id="UP000461768"/>
    </source>
</evidence>
<dbReference type="PRINTS" id="PR00368">
    <property type="entry name" value="FADPNR"/>
</dbReference>
<dbReference type="Gene3D" id="1.10.8.260">
    <property type="entry name" value="HI0933 insert domain-like"/>
    <property type="match status" value="1"/>
</dbReference>
<dbReference type="EMBL" id="WAGX01000004">
    <property type="protein sequence ID" value="KAB1439584.1"/>
    <property type="molecule type" value="Genomic_DNA"/>
</dbReference>
<reference evidence="6 7" key="1">
    <citation type="submission" date="2019-09" db="EMBL/GenBank/DDBJ databases">
        <authorList>
            <person name="Valk L.C."/>
        </authorList>
    </citation>
    <scope>NUCLEOTIDE SEQUENCE [LARGE SCALE GENOMIC DNA]</scope>
    <source>
        <strain evidence="6">GalUA</strain>
    </source>
</reference>
<keyword evidence="2" id="KW-0285">Flavoprotein</keyword>
<keyword evidence="3" id="KW-0274">FAD</keyword>
<proteinExistence type="predicted"/>
<keyword evidence="7" id="KW-1185">Reference proteome</keyword>
<dbReference type="PANTHER" id="PTHR42887:SF2">
    <property type="entry name" value="OS12G0638800 PROTEIN"/>
    <property type="match status" value="1"/>
</dbReference>
<dbReference type="NCBIfam" id="TIGR00275">
    <property type="entry name" value="aminoacetone oxidase family FAD-binding enzyme"/>
    <property type="match status" value="1"/>
</dbReference>
<dbReference type="PANTHER" id="PTHR42887">
    <property type="entry name" value="OS12G0638800 PROTEIN"/>
    <property type="match status" value="1"/>
</dbReference>
<evidence type="ECO:0000256" key="3">
    <source>
        <dbReference type="ARBA" id="ARBA00022827"/>
    </source>
</evidence>
<gene>
    <name evidence="6" type="ORF">F7O84_04100</name>
</gene>
<evidence type="ECO:0000256" key="1">
    <source>
        <dbReference type="ARBA" id="ARBA00001974"/>
    </source>
</evidence>
<evidence type="ECO:0000256" key="2">
    <source>
        <dbReference type="ARBA" id="ARBA00022630"/>
    </source>
</evidence>
<dbReference type="Gene3D" id="3.50.50.60">
    <property type="entry name" value="FAD/NAD(P)-binding domain"/>
    <property type="match status" value="1"/>
</dbReference>
<protein>
    <submittedName>
        <fullName evidence="6">NAD(P)/FAD-dependent oxidoreductase</fullName>
    </submittedName>
</protein>
<dbReference type="InterPro" id="IPR036188">
    <property type="entry name" value="FAD/NAD-bd_sf"/>
</dbReference>
<dbReference type="PRINTS" id="PR00411">
    <property type="entry name" value="PNDRDTASEI"/>
</dbReference>
<dbReference type="Pfam" id="PF22780">
    <property type="entry name" value="HI0933_like_1st"/>
    <property type="match status" value="1"/>
</dbReference>
<comment type="cofactor">
    <cofactor evidence="1">
        <name>FAD</name>
        <dbReference type="ChEBI" id="CHEBI:57692"/>
    </cofactor>
</comment>
<evidence type="ECO:0000259" key="4">
    <source>
        <dbReference type="Pfam" id="PF03486"/>
    </source>
</evidence>
<dbReference type="SUPFAM" id="SSF51905">
    <property type="entry name" value="FAD/NAD(P)-binding domain"/>
    <property type="match status" value="1"/>
</dbReference>
<feature type="domain" description="RsdA/BaiN/AoA(So)-like insert" evidence="5">
    <location>
        <begin position="188"/>
        <end position="349"/>
    </location>
</feature>
<evidence type="ECO:0000313" key="6">
    <source>
        <dbReference type="EMBL" id="KAB1439584.1"/>
    </source>
</evidence>
<feature type="domain" description="RsdA/BaiN/AoA(So)-like Rossmann fold-like" evidence="4">
    <location>
        <begin position="5"/>
        <end position="402"/>
    </location>
</feature>